<reference evidence="1 2" key="1">
    <citation type="submission" date="2016-10" db="EMBL/GenBank/DDBJ databases">
        <authorList>
            <person name="de Groot N.N."/>
        </authorList>
    </citation>
    <scope>NUCLEOTIDE SEQUENCE [LARGE SCALE GENOMIC DNA]</scope>
    <source>
        <strain evidence="1 2">DSM 23421</strain>
    </source>
</reference>
<name>A0A1G6YJ97_9FLAO</name>
<dbReference type="Proteomes" id="UP000199109">
    <property type="component" value="Unassembled WGS sequence"/>
</dbReference>
<keyword evidence="2" id="KW-1185">Reference proteome</keyword>
<evidence type="ECO:0000313" key="2">
    <source>
        <dbReference type="Proteomes" id="UP000199109"/>
    </source>
</evidence>
<sequence>MASLQAVENEKLNDVANEITSMLENVIEKL</sequence>
<accession>A0A1G6YJ97</accession>
<evidence type="ECO:0000313" key="1">
    <source>
        <dbReference type="EMBL" id="SDD89705.1"/>
    </source>
</evidence>
<dbReference type="EMBL" id="FNAO01000002">
    <property type="protein sequence ID" value="SDD89705.1"/>
    <property type="molecule type" value="Genomic_DNA"/>
</dbReference>
<dbReference type="STRING" id="641691.SAMN05421636_102257"/>
<proteinExistence type="predicted"/>
<protein>
    <submittedName>
        <fullName evidence="1">Uncharacterized protein</fullName>
    </submittedName>
</protein>
<organism evidence="1 2">
    <name type="scientific">Pricia antarctica</name>
    <dbReference type="NCBI Taxonomy" id="641691"/>
    <lineage>
        <taxon>Bacteria</taxon>
        <taxon>Pseudomonadati</taxon>
        <taxon>Bacteroidota</taxon>
        <taxon>Flavobacteriia</taxon>
        <taxon>Flavobacteriales</taxon>
        <taxon>Flavobacteriaceae</taxon>
        <taxon>Pricia</taxon>
    </lineage>
</organism>
<dbReference type="AlphaFoldDB" id="A0A1G6YJ97"/>
<gene>
    <name evidence="1" type="ORF">SAMN05421636_102257</name>
</gene>